<reference evidence="2 3" key="1">
    <citation type="submission" date="2017-04" db="EMBL/GenBank/DDBJ databases">
        <title>Comparative genome analysis of Subtercola boreus.</title>
        <authorList>
            <person name="Cho Y.-J."/>
            <person name="Cho A."/>
            <person name="Kim O.-S."/>
            <person name="Lee J.-I."/>
        </authorList>
    </citation>
    <scope>NUCLEOTIDE SEQUENCE [LARGE SCALE GENOMIC DNA]</scope>
    <source>
        <strain evidence="2 3">K300</strain>
    </source>
</reference>
<dbReference type="InterPro" id="IPR032387">
    <property type="entry name" value="ACAS_N"/>
</dbReference>
<proteinExistence type="predicted"/>
<dbReference type="AlphaFoldDB" id="A0A3E0VF13"/>
<comment type="caution">
    <text evidence="2">The sequence shown here is derived from an EMBL/GenBank/DDBJ whole genome shotgun (WGS) entry which is preliminary data.</text>
</comment>
<evidence type="ECO:0000313" key="2">
    <source>
        <dbReference type="EMBL" id="RFA07960.1"/>
    </source>
</evidence>
<dbReference type="Proteomes" id="UP000256486">
    <property type="component" value="Unassembled WGS sequence"/>
</dbReference>
<name>A0A3E0VF13_9MICO</name>
<dbReference type="RefSeq" id="WP_116413379.1">
    <property type="nucleotide sequence ID" value="NZ_NBWZ01000001.1"/>
</dbReference>
<evidence type="ECO:0000259" key="1">
    <source>
        <dbReference type="Pfam" id="PF16177"/>
    </source>
</evidence>
<keyword evidence="3" id="KW-1185">Reference proteome</keyword>
<protein>
    <recommendedName>
        <fullName evidence="1">Acetyl-coenzyme A synthetase N-terminal domain-containing protein</fullName>
    </recommendedName>
</protein>
<accession>A0A3E0VF13</accession>
<dbReference type="EMBL" id="NBWZ01000001">
    <property type="protein sequence ID" value="RFA07960.1"/>
    <property type="molecule type" value="Genomic_DNA"/>
</dbReference>
<sequence>MDARSVRRRIVAARAVRPSRERDRRRGRGAALDPLDYAALHRWSVDDLGRFWEPCADFAEIRFHDRAEVALAEEVMPHERWFEGASREALADPGAFEAFHAEARAALAP</sequence>
<feature type="domain" description="Acetyl-coenzyme A synthetase N-terminal" evidence="1">
    <location>
        <begin position="37"/>
        <end position="85"/>
    </location>
</feature>
<dbReference type="OrthoDB" id="9803968at2"/>
<organism evidence="2 3">
    <name type="scientific">Subtercola boreus</name>
    <dbReference type="NCBI Taxonomy" id="120213"/>
    <lineage>
        <taxon>Bacteria</taxon>
        <taxon>Bacillati</taxon>
        <taxon>Actinomycetota</taxon>
        <taxon>Actinomycetes</taxon>
        <taxon>Micrococcales</taxon>
        <taxon>Microbacteriaceae</taxon>
        <taxon>Subtercola</taxon>
    </lineage>
</organism>
<dbReference type="Pfam" id="PF16177">
    <property type="entry name" value="ACAS_N"/>
    <property type="match status" value="1"/>
</dbReference>
<evidence type="ECO:0000313" key="3">
    <source>
        <dbReference type="Proteomes" id="UP000256486"/>
    </source>
</evidence>
<gene>
    <name evidence="2" type="ORF">B7R54_01065</name>
</gene>